<accession>A0A2H3BXT3</accession>
<dbReference type="Proteomes" id="UP000218334">
    <property type="component" value="Unassembled WGS sequence"/>
</dbReference>
<gene>
    <name evidence="1" type="ORF">ARMSODRAFT_844621</name>
</gene>
<protein>
    <submittedName>
        <fullName evidence="1">Uncharacterized protein</fullName>
    </submittedName>
</protein>
<feature type="non-terminal residue" evidence="1">
    <location>
        <position position="206"/>
    </location>
</feature>
<proteinExistence type="predicted"/>
<evidence type="ECO:0000313" key="1">
    <source>
        <dbReference type="EMBL" id="PBK70858.1"/>
    </source>
</evidence>
<keyword evidence="2" id="KW-1185">Reference proteome</keyword>
<evidence type="ECO:0000313" key="2">
    <source>
        <dbReference type="Proteomes" id="UP000218334"/>
    </source>
</evidence>
<feature type="non-terminal residue" evidence="1">
    <location>
        <position position="1"/>
    </location>
</feature>
<name>A0A2H3BXT3_9AGAR</name>
<dbReference type="AlphaFoldDB" id="A0A2H3BXT3"/>
<dbReference type="STRING" id="1076256.A0A2H3BXT3"/>
<sequence length="206" mass="22939">RTMRMIHETAEPIHTDLATEALPSTKGAYSALNFREPDAEREYMVNELLALGFSEVPWEGYDPRPIVDRCGRIVAVMAGQPHDPTYSATCMDAYDEIMAEGEGANFHRASKHRRGTFPAVNMGISYGKGQKVPARLQNGVLAAIVSRLVGSEAVIQMATYASASYNLWAPHLHSHYEEHLKSLYNKLPHLQSNFPRSVFPCAAFNF</sequence>
<dbReference type="EMBL" id="KZ293425">
    <property type="protein sequence ID" value="PBK70858.1"/>
    <property type="molecule type" value="Genomic_DNA"/>
</dbReference>
<organism evidence="1 2">
    <name type="scientific">Armillaria solidipes</name>
    <dbReference type="NCBI Taxonomy" id="1076256"/>
    <lineage>
        <taxon>Eukaryota</taxon>
        <taxon>Fungi</taxon>
        <taxon>Dikarya</taxon>
        <taxon>Basidiomycota</taxon>
        <taxon>Agaricomycotina</taxon>
        <taxon>Agaricomycetes</taxon>
        <taxon>Agaricomycetidae</taxon>
        <taxon>Agaricales</taxon>
        <taxon>Marasmiineae</taxon>
        <taxon>Physalacriaceae</taxon>
        <taxon>Armillaria</taxon>
    </lineage>
</organism>
<reference evidence="2" key="1">
    <citation type="journal article" date="2017" name="Nat. Ecol. Evol.">
        <title>Genome expansion and lineage-specific genetic innovations in the forest pathogenic fungi Armillaria.</title>
        <authorList>
            <person name="Sipos G."/>
            <person name="Prasanna A.N."/>
            <person name="Walter M.C."/>
            <person name="O'Connor E."/>
            <person name="Balint B."/>
            <person name="Krizsan K."/>
            <person name="Kiss B."/>
            <person name="Hess J."/>
            <person name="Varga T."/>
            <person name="Slot J."/>
            <person name="Riley R."/>
            <person name="Boka B."/>
            <person name="Rigling D."/>
            <person name="Barry K."/>
            <person name="Lee J."/>
            <person name="Mihaltcheva S."/>
            <person name="LaButti K."/>
            <person name="Lipzen A."/>
            <person name="Waldron R."/>
            <person name="Moloney N.M."/>
            <person name="Sperisen C."/>
            <person name="Kredics L."/>
            <person name="Vagvoelgyi C."/>
            <person name="Patrignani A."/>
            <person name="Fitzpatrick D."/>
            <person name="Nagy I."/>
            <person name="Doyle S."/>
            <person name="Anderson J.B."/>
            <person name="Grigoriev I.V."/>
            <person name="Gueldener U."/>
            <person name="Muensterkoetter M."/>
            <person name="Nagy L.G."/>
        </authorList>
    </citation>
    <scope>NUCLEOTIDE SEQUENCE [LARGE SCALE GENOMIC DNA]</scope>
    <source>
        <strain evidence="2">28-4</strain>
    </source>
</reference>